<dbReference type="AlphaFoldDB" id="C1DMZ8"/>
<evidence type="ECO:0000256" key="1">
    <source>
        <dbReference type="ARBA" id="ARBA00009481"/>
    </source>
</evidence>
<comment type="similarity">
    <text evidence="1">Belongs to the glycosyltransferase group 1 family. Glycosyltransferase 4 subfamily.</text>
</comment>
<keyword evidence="7" id="KW-1185">Reference proteome</keyword>
<dbReference type="RefSeq" id="WP_012701552.1">
    <property type="nucleotide sequence ID" value="NC_012560.1"/>
</dbReference>
<dbReference type="Gene3D" id="3.40.50.2000">
    <property type="entry name" value="Glycogen Phosphorylase B"/>
    <property type="match status" value="2"/>
</dbReference>
<evidence type="ECO:0000256" key="3">
    <source>
        <dbReference type="ARBA" id="ARBA00022679"/>
    </source>
</evidence>
<protein>
    <submittedName>
        <fullName evidence="6">Glycosyl transferase, group 1 family protein</fullName>
    </submittedName>
</protein>
<dbReference type="STRING" id="322710.Avin_29990"/>
<feature type="domain" description="Glycosyltransferase subfamily 4-like N-terminal" evidence="5">
    <location>
        <begin position="18"/>
        <end position="167"/>
    </location>
</feature>
<dbReference type="PANTHER" id="PTHR12526:SF640">
    <property type="entry name" value="COLANIC ACID BIOSYNTHESIS GLYCOSYLTRANSFERASE WCAL-RELATED"/>
    <property type="match status" value="1"/>
</dbReference>
<evidence type="ECO:0000313" key="6">
    <source>
        <dbReference type="EMBL" id="ACO79165.1"/>
    </source>
</evidence>
<keyword evidence="3 6" id="KW-0808">Transferase</keyword>
<dbReference type="PANTHER" id="PTHR12526">
    <property type="entry name" value="GLYCOSYLTRANSFERASE"/>
    <property type="match status" value="1"/>
</dbReference>
<evidence type="ECO:0000259" key="5">
    <source>
        <dbReference type="Pfam" id="PF13579"/>
    </source>
</evidence>
<dbReference type="GO" id="GO:0016757">
    <property type="term" value="F:glycosyltransferase activity"/>
    <property type="evidence" value="ECO:0007669"/>
    <property type="project" value="UniProtKB-KW"/>
</dbReference>
<dbReference type="InterPro" id="IPR028098">
    <property type="entry name" value="Glyco_trans_4-like_N"/>
</dbReference>
<proteinExistence type="inferred from homology"/>
<dbReference type="EnsemblBacteria" id="ACO79165">
    <property type="protein sequence ID" value="ACO79165"/>
    <property type="gene ID" value="Avin_29990"/>
</dbReference>
<reference evidence="6 7" key="1">
    <citation type="journal article" date="2009" name="J. Bacteriol.">
        <title>Genome sequence of Azotobacter vinelandii, an obligate aerobe specialized to support diverse anaerobic metabolic processes.</title>
        <authorList>
            <person name="Setubal J.C."/>
            <person name="dos Santos P."/>
            <person name="Goldman B.S."/>
            <person name="Ertesvag H."/>
            <person name="Espin G."/>
            <person name="Rubio L.M."/>
            <person name="Valla S."/>
            <person name="Almeida N.F."/>
            <person name="Balasubramanian D."/>
            <person name="Cromes L."/>
            <person name="Curatti L."/>
            <person name="Du Z."/>
            <person name="Godsy E."/>
            <person name="Goodner B."/>
            <person name="Hellner-Burris K."/>
            <person name="Hernandez J.A."/>
            <person name="Houmiel K."/>
            <person name="Imperial J."/>
            <person name="Kennedy C."/>
            <person name="Larson T.J."/>
            <person name="Latreille P."/>
            <person name="Ligon L.S."/>
            <person name="Lu J."/>
            <person name="Maerk M."/>
            <person name="Miller N.M."/>
            <person name="Norton S."/>
            <person name="O'Carroll I.P."/>
            <person name="Paulsen I."/>
            <person name="Raulfs E.C."/>
            <person name="Roemer R."/>
            <person name="Rosser J."/>
            <person name="Segura D."/>
            <person name="Slater S."/>
            <person name="Stricklin S.L."/>
            <person name="Studholme D.J."/>
            <person name="Sun J."/>
            <person name="Viana C.J."/>
            <person name="Wallin E."/>
            <person name="Wang B."/>
            <person name="Wheeler C."/>
            <person name="Zhu H."/>
            <person name="Dean D.R."/>
            <person name="Dixon R."/>
            <person name="Wood D."/>
        </authorList>
    </citation>
    <scope>NUCLEOTIDE SEQUENCE [LARGE SCALE GENOMIC DNA]</scope>
    <source>
        <strain evidence="7">DJ / ATCC BAA-1303</strain>
    </source>
</reference>
<dbReference type="EMBL" id="CP001157">
    <property type="protein sequence ID" value="ACO79165.1"/>
    <property type="molecule type" value="Genomic_DNA"/>
</dbReference>
<dbReference type="SUPFAM" id="SSF53756">
    <property type="entry name" value="UDP-Glycosyltransferase/glycogen phosphorylase"/>
    <property type="match status" value="1"/>
</dbReference>
<evidence type="ECO:0000313" key="7">
    <source>
        <dbReference type="Proteomes" id="UP000002424"/>
    </source>
</evidence>
<dbReference type="GO" id="GO:1901135">
    <property type="term" value="P:carbohydrate derivative metabolic process"/>
    <property type="evidence" value="ECO:0007669"/>
    <property type="project" value="UniProtKB-ARBA"/>
</dbReference>
<dbReference type="GeneID" id="88186096"/>
<dbReference type="eggNOG" id="COG0438">
    <property type="taxonomic scope" value="Bacteria"/>
</dbReference>
<evidence type="ECO:0000259" key="4">
    <source>
        <dbReference type="Pfam" id="PF00534"/>
    </source>
</evidence>
<dbReference type="HOGENOM" id="CLU_009583_0_3_6"/>
<keyword evidence="2" id="KW-0328">Glycosyltransferase</keyword>
<sequence length="378" mass="41068">MSASPRSVVHLLASLDFGGVERRMELLAEQPAGDIRHLFCAIGGGGNAERRLQSLGAPVRCLHQPTAIPSPAAILALVRLLRRLRPTVLHAHGAEANFHGLIAARLAGVPVRIAEEIGIPTHSARARRVFRQLYRSAHCVVGISDAVTGWLVDSGEVPPDKAIRIYNPVKLPDRHDRQAAPEDGLRIAFVGRLEAVKNPLALVEAAALLLARGIPVELWLIGEGRERQRLEAMVRARGLDRRVHLPGYRAHPEAYVRRCHLYVQPSRSEGFGLALVEAMGCGLPVVATAVGGAPEIVESGVTGWLLPEATPAALADVLEAAWRLGPRRLESMGERARGAVEGRFEPARYKARLETLYRRFTPRKAKGEHGKDSDSALS</sequence>
<dbReference type="Proteomes" id="UP000002424">
    <property type="component" value="Chromosome"/>
</dbReference>
<organism evidence="6 7">
    <name type="scientific">Azotobacter vinelandii (strain DJ / ATCC BAA-1303)</name>
    <dbReference type="NCBI Taxonomy" id="322710"/>
    <lineage>
        <taxon>Bacteria</taxon>
        <taxon>Pseudomonadati</taxon>
        <taxon>Pseudomonadota</taxon>
        <taxon>Gammaproteobacteria</taxon>
        <taxon>Pseudomonadales</taxon>
        <taxon>Pseudomonadaceae</taxon>
        <taxon>Azotobacter</taxon>
    </lineage>
</organism>
<name>C1DMZ8_AZOVD</name>
<dbReference type="InterPro" id="IPR001296">
    <property type="entry name" value="Glyco_trans_1"/>
</dbReference>
<evidence type="ECO:0000256" key="2">
    <source>
        <dbReference type="ARBA" id="ARBA00022676"/>
    </source>
</evidence>
<dbReference type="Pfam" id="PF00534">
    <property type="entry name" value="Glycos_transf_1"/>
    <property type="match status" value="1"/>
</dbReference>
<dbReference type="OrthoDB" id="6713459at2"/>
<dbReference type="CAZy" id="GT4">
    <property type="family name" value="Glycosyltransferase Family 4"/>
</dbReference>
<dbReference type="Pfam" id="PF13579">
    <property type="entry name" value="Glyco_trans_4_4"/>
    <property type="match status" value="1"/>
</dbReference>
<dbReference type="KEGG" id="avn:Avin_29990"/>
<gene>
    <name evidence="6" type="ordered locus">Avin_29990</name>
</gene>
<accession>C1DMZ8</accession>
<feature type="domain" description="Glycosyl transferase family 1" evidence="4">
    <location>
        <begin position="176"/>
        <end position="337"/>
    </location>
</feature>